<dbReference type="SUPFAM" id="SSF141868">
    <property type="entry name" value="EAL domain-like"/>
    <property type="match status" value="1"/>
</dbReference>
<dbReference type="PIRSF" id="PIRSF003180">
    <property type="entry name" value="DiGMPpdiest_YuxH"/>
    <property type="match status" value="1"/>
</dbReference>
<evidence type="ECO:0000313" key="4">
    <source>
        <dbReference type="Proteomes" id="UP000184114"/>
    </source>
</evidence>
<dbReference type="PANTHER" id="PTHR33525">
    <property type="match status" value="1"/>
</dbReference>
<dbReference type="PROSITE" id="PS50883">
    <property type="entry name" value="EAL"/>
    <property type="match status" value="1"/>
</dbReference>
<reference evidence="4" key="1">
    <citation type="submission" date="2016-11" db="EMBL/GenBank/DDBJ databases">
        <authorList>
            <person name="Varghese N."/>
            <person name="Submissions S."/>
        </authorList>
    </citation>
    <scope>NUCLEOTIDE SEQUENCE [LARGE SCALE GENOMIC DNA]</scope>
    <source>
        <strain evidence="4">DSM 18095</strain>
    </source>
</reference>
<dbReference type="InterPro" id="IPR001633">
    <property type="entry name" value="EAL_dom"/>
</dbReference>
<dbReference type="STRING" id="1123404.SAMN02745784_01494"/>
<keyword evidence="4" id="KW-1185">Reference proteome</keyword>
<proteinExistence type="predicted"/>
<dbReference type="InterPro" id="IPR013976">
    <property type="entry name" value="HDOD"/>
</dbReference>
<dbReference type="PANTHER" id="PTHR33525:SF4">
    <property type="entry name" value="CYCLIC DI-GMP PHOSPHODIESTERASE CDGJ"/>
    <property type="match status" value="1"/>
</dbReference>
<feature type="domain" description="HDOD" evidence="2">
    <location>
        <begin position="197"/>
        <end position="382"/>
    </location>
</feature>
<dbReference type="InterPro" id="IPR052340">
    <property type="entry name" value="RNase_Y/CdgJ"/>
</dbReference>
<evidence type="ECO:0000259" key="1">
    <source>
        <dbReference type="PROSITE" id="PS50883"/>
    </source>
</evidence>
<feature type="domain" description="EAL" evidence="1">
    <location>
        <begin position="1"/>
        <end position="202"/>
    </location>
</feature>
<dbReference type="SMART" id="SM00052">
    <property type="entry name" value="EAL"/>
    <property type="match status" value="1"/>
</dbReference>
<dbReference type="Pfam" id="PF00563">
    <property type="entry name" value="EAL"/>
    <property type="match status" value="1"/>
</dbReference>
<dbReference type="RefSeq" id="WP_072974922.1">
    <property type="nucleotide sequence ID" value="NZ_FQTY01000005.1"/>
</dbReference>
<dbReference type="Pfam" id="PF08668">
    <property type="entry name" value="HDOD"/>
    <property type="match status" value="1"/>
</dbReference>
<protein>
    <submittedName>
        <fullName evidence="3">EAL and modified HD-GYP domain-containing signal transduction protein</fullName>
    </submittedName>
</protein>
<dbReference type="SUPFAM" id="SSF109604">
    <property type="entry name" value="HD-domain/PDEase-like"/>
    <property type="match status" value="1"/>
</dbReference>
<name>A0A1M4VK34_9FIRM</name>
<gene>
    <name evidence="3" type="ORF">SAMN02745784_01494</name>
</gene>
<evidence type="ECO:0000313" key="3">
    <source>
        <dbReference type="EMBL" id="SHE69237.1"/>
    </source>
</evidence>
<dbReference type="Gene3D" id="1.10.3210.10">
    <property type="entry name" value="Hypothetical protein af1432"/>
    <property type="match status" value="1"/>
</dbReference>
<dbReference type="AlphaFoldDB" id="A0A1M4VK34"/>
<dbReference type="GeneID" id="90993778"/>
<evidence type="ECO:0000259" key="2">
    <source>
        <dbReference type="PROSITE" id="PS51833"/>
    </source>
</evidence>
<dbReference type="EMBL" id="FQTY01000005">
    <property type="protein sequence ID" value="SHE69237.1"/>
    <property type="molecule type" value="Genomic_DNA"/>
</dbReference>
<dbReference type="PROSITE" id="PS51833">
    <property type="entry name" value="HDOD"/>
    <property type="match status" value="1"/>
</dbReference>
<sequence length="402" mass="46065">MFIARQPIFKGNLDVYGYELLFRSDIQSKSFDGVSSMSATATVIGGLFESGMDSIVEDKYAFVNFDEKFIYSNAIELIDSHRLVVEMLEDVKVDEKLIGRLKDLKKKGYKIALDDFVEEYKEYPLVPIADIIKFDLIVTPLEAIKKDVKLALSQNKILLAEKIETKEEFLRAKEMGFHLFQGYFFSKPSITRKTPSKSTSKAQYFRIIKELKKQEVSFDNLAEMIQQDVNLSYRLVRAVSSRAGEDLIHSIKRALTYMGTKEIERWLNVLMLQDVGKEKPRELIKLSLIRTRFAESIALCSGFGKIKDEAAMMGLFSVIDAMLDQTMSEALKDIAISDSILEALIYNRGILYPIYELMLAYEKGDWAQAIEVSRDIKVDASILYQEYIEAIQWANKVLKEIM</sequence>
<accession>A0A1M4VK34</accession>
<dbReference type="InterPro" id="IPR014408">
    <property type="entry name" value="dGMP_Pdiesterase_EAL/HD-GYP"/>
</dbReference>
<dbReference type="InterPro" id="IPR035919">
    <property type="entry name" value="EAL_sf"/>
</dbReference>
<organism evidence="3 4">
    <name type="scientific">Tissierella praeacuta DSM 18095</name>
    <dbReference type="NCBI Taxonomy" id="1123404"/>
    <lineage>
        <taxon>Bacteria</taxon>
        <taxon>Bacillati</taxon>
        <taxon>Bacillota</taxon>
        <taxon>Tissierellia</taxon>
        <taxon>Tissierellales</taxon>
        <taxon>Tissierellaceae</taxon>
        <taxon>Tissierella</taxon>
    </lineage>
</organism>
<dbReference type="Gene3D" id="3.20.20.450">
    <property type="entry name" value="EAL domain"/>
    <property type="match status" value="1"/>
</dbReference>
<dbReference type="Proteomes" id="UP000184114">
    <property type="component" value="Unassembled WGS sequence"/>
</dbReference>